<evidence type="ECO:0000313" key="2">
    <source>
        <dbReference type="Proteomes" id="UP000577386"/>
    </source>
</evidence>
<dbReference type="GeneID" id="93975906"/>
<dbReference type="Proteomes" id="UP000577386">
    <property type="component" value="Unassembled WGS sequence"/>
</dbReference>
<evidence type="ECO:0000313" key="1">
    <source>
        <dbReference type="EMBL" id="MBA9055442.1"/>
    </source>
</evidence>
<reference evidence="1 2" key="1">
    <citation type="submission" date="2020-08" db="EMBL/GenBank/DDBJ databases">
        <title>Sequencing the genomes of 1000 actinobacteria strains.</title>
        <authorList>
            <person name="Klenk H.-P."/>
        </authorList>
    </citation>
    <scope>NUCLEOTIDE SEQUENCE [LARGE SCALE GENOMIC DNA]</scope>
    <source>
        <strain evidence="1 2">DSM 41827</strain>
    </source>
</reference>
<dbReference type="EMBL" id="JACJIJ010000002">
    <property type="protein sequence ID" value="MBA9055442.1"/>
    <property type="molecule type" value="Genomic_DNA"/>
</dbReference>
<organism evidence="1 2">
    <name type="scientific">Streptomyces murinus</name>
    <dbReference type="NCBI Taxonomy" id="33900"/>
    <lineage>
        <taxon>Bacteria</taxon>
        <taxon>Bacillati</taxon>
        <taxon>Actinomycetota</taxon>
        <taxon>Actinomycetes</taxon>
        <taxon>Kitasatosporales</taxon>
        <taxon>Streptomycetaceae</taxon>
        <taxon>Streptomyces</taxon>
    </lineage>
</organism>
<accession>A0A7W3NRR1</accession>
<comment type="caution">
    <text evidence="1">The sequence shown here is derived from an EMBL/GenBank/DDBJ whole genome shotgun (WGS) entry which is preliminary data.</text>
</comment>
<sequence length="159" mass="17315">MAQGGPSARRSAGTETAVDVLLRWARIRRRSSAQDIADFRGGQPLQVVGFTKSIGGAVMTSIGRGKKIARTRSGFLRCALGEAPVWTDRTSGKKSVPLRPPFALKPVDGKVSMAPKFERYELSTADGTYDLIVPKKDAELMRYVFGRSEAEKRDEAGRG</sequence>
<gene>
    <name evidence="1" type="ORF">HDA42_004620</name>
</gene>
<protein>
    <submittedName>
        <fullName evidence="1">Uncharacterized protein</fullName>
    </submittedName>
</protein>
<proteinExistence type="predicted"/>
<keyword evidence="2" id="KW-1185">Reference proteome</keyword>
<dbReference type="AlphaFoldDB" id="A0A7W3NRR1"/>
<name>A0A7W3NRR1_STRMR</name>
<dbReference type="RefSeq" id="WP_128791334.1">
    <property type="nucleotide sequence ID" value="NZ_BAAAHW010000003.1"/>
</dbReference>